<dbReference type="AlphaFoldDB" id="F7AIB9"/>
<dbReference type="SUPFAM" id="SSF54529">
    <property type="entry name" value="Mitochondrial glycoprotein MAM33-like"/>
    <property type="match status" value="1"/>
</dbReference>
<reference evidence="4" key="1">
    <citation type="journal article" date="2002" name="Science">
        <title>The draft genome of Ciona intestinalis: insights into chordate and vertebrate origins.</title>
        <authorList>
            <person name="Dehal P."/>
            <person name="Satou Y."/>
            <person name="Campbell R.K."/>
            <person name="Chapman J."/>
            <person name="Degnan B."/>
            <person name="De Tomaso A."/>
            <person name="Davidson B."/>
            <person name="Di Gregorio A."/>
            <person name="Gelpke M."/>
            <person name="Goodstein D.M."/>
            <person name="Harafuji N."/>
            <person name="Hastings K.E."/>
            <person name="Ho I."/>
            <person name="Hotta K."/>
            <person name="Huang W."/>
            <person name="Kawashima T."/>
            <person name="Lemaire P."/>
            <person name="Martinez D."/>
            <person name="Meinertzhagen I.A."/>
            <person name="Necula S."/>
            <person name="Nonaka M."/>
            <person name="Putnam N."/>
            <person name="Rash S."/>
            <person name="Saiga H."/>
            <person name="Satake M."/>
            <person name="Terry A."/>
            <person name="Yamada L."/>
            <person name="Wang H.G."/>
            <person name="Awazu S."/>
            <person name="Azumi K."/>
            <person name="Boore J."/>
            <person name="Branno M."/>
            <person name="Chin-Bow S."/>
            <person name="DeSantis R."/>
            <person name="Doyle S."/>
            <person name="Francino P."/>
            <person name="Keys D.N."/>
            <person name="Haga S."/>
            <person name="Hayashi H."/>
            <person name="Hino K."/>
            <person name="Imai K.S."/>
            <person name="Inaba K."/>
            <person name="Kano S."/>
            <person name="Kobayashi K."/>
            <person name="Kobayashi M."/>
            <person name="Lee B.I."/>
            <person name="Makabe K.W."/>
            <person name="Manohar C."/>
            <person name="Matassi G."/>
            <person name="Medina M."/>
            <person name="Mochizuki Y."/>
            <person name="Mount S."/>
            <person name="Morishita T."/>
            <person name="Miura S."/>
            <person name="Nakayama A."/>
            <person name="Nishizaka S."/>
            <person name="Nomoto H."/>
            <person name="Ohta F."/>
            <person name="Oishi K."/>
            <person name="Rigoutsos I."/>
            <person name="Sano M."/>
            <person name="Sasaki A."/>
            <person name="Sasakura Y."/>
            <person name="Shoguchi E."/>
            <person name="Shin-i T."/>
            <person name="Spagnuolo A."/>
            <person name="Stainier D."/>
            <person name="Suzuki M.M."/>
            <person name="Tassy O."/>
            <person name="Takatori N."/>
            <person name="Tokuoka M."/>
            <person name="Yagi K."/>
            <person name="Yoshizaki F."/>
            <person name="Wada S."/>
            <person name="Zhang C."/>
            <person name="Hyatt P.D."/>
            <person name="Larimer F."/>
            <person name="Detter C."/>
            <person name="Doggett N."/>
            <person name="Glavina T."/>
            <person name="Hawkins T."/>
            <person name="Richardson P."/>
            <person name="Lucas S."/>
            <person name="Kohara Y."/>
            <person name="Levine M."/>
            <person name="Satoh N."/>
            <person name="Rokhsar D.S."/>
        </authorList>
    </citation>
    <scope>NUCLEOTIDE SEQUENCE [LARGE SCALE GENOMIC DNA]</scope>
</reference>
<evidence type="ECO:0000313" key="3">
    <source>
        <dbReference type="Ensembl" id="ENSCINP00000029357.2"/>
    </source>
</evidence>
<dbReference type="STRING" id="7719.ENSCINP00000029357"/>
<protein>
    <recommendedName>
        <fullName evidence="2">Complement component 1 Q subcomponent-binding protein, mitochondrial</fullName>
    </recommendedName>
</protein>
<evidence type="ECO:0000313" key="4">
    <source>
        <dbReference type="Proteomes" id="UP000008144"/>
    </source>
</evidence>
<dbReference type="HOGENOM" id="CLU_083914_0_0_1"/>
<dbReference type="Ensembl" id="ENSCINT00000029603.2">
    <property type="protein sequence ID" value="ENSCINP00000029357.2"/>
    <property type="gene ID" value="ENSCING00000017275.2"/>
</dbReference>
<dbReference type="OMA" id="YEHTAYV"/>
<dbReference type="Proteomes" id="UP000008144">
    <property type="component" value="Unassembled WGS sequence"/>
</dbReference>
<dbReference type="GeneTree" id="ENSGT00390000018406"/>
<dbReference type="Pfam" id="PF02330">
    <property type="entry name" value="MAM33"/>
    <property type="match status" value="1"/>
</dbReference>
<dbReference type="InterPro" id="IPR003428">
    <property type="entry name" value="MAM33"/>
</dbReference>
<evidence type="ECO:0000256" key="2">
    <source>
        <dbReference type="ARBA" id="ARBA00021918"/>
    </source>
</evidence>
<dbReference type="GO" id="GO:0042256">
    <property type="term" value="P:cytosolic ribosome assembly"/>
    <property type="evidence" value="ECO:0000318"/>
    <property type="project" value="GO_Central"/>
</dbReference>
<reference evidence="3" key="2">
    <citation type="submission" date="2025-08" db="UniProtKB">
        <authorList>
            <consortium name="Ensembl"/>
        </authorList>
    </citation>
    <scope>IDENTIFICATION</scope>
</reference>
<dbReference type="PANTHER" id="PTHR10826">
    <property type="entry name" value="COMPLEMENT COMPONENT 1"/>
    <property type="match status" value="1"/>
</dbReference>
<comment type="similarity">
    <text evidence="1">Belongs to the MAM33 family.</text>
</comment>
<organism evidence="3 4">
    <name type="scientific">Ciona intestinalis</name>
    <name type="common">Transparent sea squirt</name>
    <name type="synonym">Ascidia intestinalis</name>
    <dbReference type="NCBI Taxonomy" id="7719"/>
    <lineage>
        <taxon>Eukaryota</taxon>
        <taxon>Metazoa</taxon>
        <taxon>Chordata</taxon>
        <taxon>Tunicata</taxon>
        <taxon>Ascidiacea</taxon>
        <taxon>Phlebobranchia</taxon>
        <taxon>Cionidae</taxon>
        <taxon>Ciona</taxon>
    </lineage>
</organism>
<accession>F7AIB9</accession>
<proteinExistence type="inferred from homology"/>
<dbReference type="InParanoid" id="F7AIB9"/>
<dbReference type="Gene3D" id="3.10.280.10">
    <property type="entry name" value="Mitochondrial glycoprotein"/>
    <property type="match status" value="1"/>
</dbReference>
<dbReference type="PANTHER" id="PTHR10826:SF1">
    <property type="entry name" value="COMPLEMENT COMPONENT 1 Q SUBCOMPONENT-BINDING PROTEIN, MITOCHONDRIAL"/>
    <property type="match status" value="1"/>
</dbReference>
<evidence type="ECO:0000256" key="1">
    <source>
        <dbReference type="ARBA" id="ARBA00005457"/>
    </source>
</evidence>
<reference evidence="3" key="3">
    <citation type="submission" date="2025-09" db="UniProtKB">
        <authorList>
            <consortium name="Ensembl"/>
        </authorList>
    </citation>
    <scope>IDENTIFICATION</scope>
</reference>
<dbReference type="GO" id="GO:0005759">
    <property type="term" value="C:mitochondrial matrix"/>
    <property type="evidence" value="ECO:0007669"/>
    <property type="project" value="InterPro"/>
</dbReference>
<keyword evidence="4" id="KW-1185">Reference proteome</keyword>
<sequence>MTMRQCSKLGNLTSRADSSALTLSSLSRLSITRCNMMTVMGQNTGRTFWSLGPTSSRMLNLNSTNQSWPHTTCGCGSYHSEGDKTLSAILNEEIAQEKQKRLSVPQIEGWKTELDGAECKVVKNLRGDEIEVSFNVNASVPPLHSDDPDEQGEIIAQPDFSVLIKKPSSTNVILFDCYFPDPENDKYEESEPENIFSIRSLTIYKDEIKESTYTIETENIDSELYSMLLTYLEDRGIGNEFAADLENLATAVENQEYIKSLEKLQKFVSCE</sequence>
<dbReference type="InterPro" id="IPR036561">
    <property type="entry name" value="MAM33_sf"/>
</dbReference>
<name>F7AIB9_CIOIN</name>
<dbReference type="FunCoup" id="F7AIB9">
    <property type="interactions" value="415"/>
</dbReference>